<keyword evidence="3" id="KW-1185">Reference proteome</keyword>
<organism evidence="2 3">
    <name type="scientific">Pleurodeles waltl</name>
    <name type="common">Iberian ribbed newt</name>
    <dbReference type="NCBI Taxonomy" id="8319"/>
    <lineage>
        <taxon>Eukaryota</taxon>
        <taxon>Metazoa</taxon>
        <taxon>Chordata</taxon>
        <taxon>Craniata</taxon>
        <taxon>Vertebrata</taxon>
        <taxon>Euteleostomi</taxon>
        <taxon>Amphibia</taxon>
        <taxon>Batrachia</taxon>
        <taxon>Caudata</taxon>
        <taxon>Salamandroidea</taxon>
        <taxon>Salamandridae</taxon>
        <taxon>Pleurodelinae</taxon>
        <taxon>Pleurodeles</taxon>
    </lineage>
</organism>
<dbReference type="AlphaFoldDB" id="A0AAV7VUX6"/>
<proteinExistence type="predicted"/>
<evidence type="ECO:0000313" key="2">
    <source>
        <dbReference type="EMBL" id="KAJ1205282.1"/>
    </source>
</evidence>
<accession>A0AAV7VUX6</accession>
<evidence type="ECO:0000313" key="3">
    <source>
        <dbReference type="Proteomes" id="UP001066276"/>
    </source>
</evidence>
<name>A0AAV7VUX6_PLEWA</name>
<gene>
    <name evidence="2" type="ORF">NDU88_000717</name>
</gene>
<dbReference type="EMBL" id="JANPWB010000002">
    <property type="protein sequence ID" value="KAJ1205282.1"/>
    <property type="molecule type" value="Genomic_DNA"/>
</dbReference>
<reference evidence="2" key="1">
    <citation type="journal article" date="2022" name="bioRxiv">
        <title>Sequencing and chromosome-scale assembly of the giantPleurodeles waltlgenome.</title>
        <authorList>
            <person name="Brown T."/>
            <person name="Elewa A."/>
            <person name="Iarovenko S."/>
            <person name="Subramanian E."/>
            <person name="Araus A.J."/>
            <person name="Petzold A."/>
            <person name="Susuki M."/>
            <person name="Suzuki K.-i.T."/>
            <person name="Hayashi T."/>
            <person name="Toyoda A."/>
            <person name="Oliveira C."/>
            <person name="Osipova E."/>
            <person name="Leigh N.D."/>
            <person name="Simon A."/>
            <person name="Yun M.H."/>
        </authorList>
    </citation>
    <scope>NUCLEOTIDE SEQUENCE</scope>
    <source>
        <strain evidence="2">20211129_DDA</strain>
        <tissue evidence="2">Liver</tissue>
    </source>
</reference>
<protein>
    <submittedName>
        <fullName evidence="2">Uncharacterized protein</fullName>
    </submittedName>
</protein>
<feature type="region of interest" description="Disordered" evidence="1">
    <location>
        <begin position="103"/>
        <end position="144"/>
    </location>
</feature>
<dbReference type="Proteomes" id="UP001066276">
    <property type="component" value="Chromosome 1_2"/>
</dbReference>
<sequence length="144" mass="15733">MDLRNGFIINGSVHSCVFVNGTVFGEIVNRAVGDDGAVVGMLKAGDDVIYANPVNGVAVDGGFTDRYYFLSELTKCWQYGLSTNWQEFWRKNTPYEQMITQSGDQNNIDCERDGTDDSVAETSMADGSGVPVNETKKKCVTAPE</sequence>
<comment type="caution">
    <text evidence="2">The sequence shown here is derived from an EMBL/GenBank/DDBJ whole genome shotgun (WGS) entry which is preliminary data.</text>
</comment>
<evidence type="ECO:0000256" key="1">
    <source>
        <dbReference type="SAM" id="MobiDB-lite"/>
    </source>
</evidence>